<dbReference type="PANTHER" id="PTHR36842:SF1">
    <property type="entry name" value="PROTEIN TOLB"/>
    <property type="match status" value="1"/>
</dbReference>
<evidence type="ECO:0000259" key="3">
    <source>
        <dbReference type="Pfam" id="PF01345"/>
    </source>
</evidence>
<name>A0A9W6VBW1_9PSEU</name>
<feature type="domain" description="DUF11" evidence="3">
    <location>
        <begin position="319"/>
        <end position="425"/>
    </location>
</feature>
<organism evidence="4 5">
    <name type="scientific">Actinokineospora globicatena</name>
    <dbReference type="NCBI Taxonomy" id="103729"/>
    <lineage>
        <taxon>Bacteria</taxon>
        <taxon>Bacillati</taxon>
        <taxon>Actinomycetota</taxon>
        <taxon>Actinomycetes</taxon>
        <taxon>Pseudonocardiales</taxon>
        <taxon>Pseudonocardiaceae</taxon>
        <taxon>Actinokineospora</taxon>
    </lineage>
</organism>
<dbReference type="PANTHER" id="PTHR36842">
    <property type="entry name" value="PROTEIN TOLB HOMOLOG"/>
    <property type="match status" value="1"/>
</dbReference>
<dbReference type="Pfam" id="PF07676">
    <property type="entry name" value="PD40"/>
    <property type="match status" value="2"/>
</dbReference>
<feature type="chain" id="PRO_5040775428" description="DUF11 domain-containing protein" evidence="2">
    <location>
        <begin position="35"/>
        <end position="436"/>
    </location>
</feature>
<accession>A0A9W6VBW1</accession>
<dbReference type="RefSeq" id="WP_285611728.1">
    <property type="nucleotide sequence ID" value="NZ_BSSD01000006.1"/>
</dbReference>
<evidence type="ECO:0000256" key="1">
    <source>
        <dbReference type="ARBA" id="ARBA00009820"/>
    </source>
</evidence>
<dbReference type="InterPro" id="IPR011659">
    <property type="entry name" value="WD40"/>
</dbReference>
<evidence type="ECO:0000313" key="4">
    <source>
        <dbReference type="EMBL" id="GLW93363.1"/>
    </source>
</evidence>
<keyword evidence="5" id="KW-1185">Reference proteome</keyword>
<proteinExistence type="inferred from homology"/>
<reference evidence="4" key="1">
    <citation type="submission" date="2023-02" db="EMBL/GenBank/DDBJ databases">
        <title>Actinokineospora globicatena NBRC 15670.</title>
        <authorList>
            <person name="Ichikawa N."/>
            <person name="Sato H."/>
            <person name="Tonouchi N."/>
        </authorList>
    </citation>
    <scope>NUCLEOTIDE SEQUENCE</scope>
    <source>
        <strain evidence="4">NBRC 15670</strain>
    </source>
</reference>
<dbReference type="SUPFAM" id="SSF69304">
    <property type="entry name" value="Tricorn protease N-terminal domain"/>
    <property type="match status" value="1"/>
</dbReference>
<sequence>MPRVLAVQSRPVSRLALVVAAVVSSVVFAPMASASFPGTNGKLYYYDVVNGNFDVYSVNPDGSNRARLTTDPAFDVSAVASPDGTRIAFTSDRTGVEQVWTMDRGGGGVTQVSTDGVDERGFISRVFSWSPDGRIYYSNHDQVIVSVNPDGSGRALTGVTGFDLAVSPSGRRIAHSRPSATIGSVDLWVSDVDGGNAVRVTTNPAFTVSVNPEWSPDGARIAFSQMAPLVNRQNIGVATTTGSAVTALTTGPNDYGPQWSPDGTKIAFVDGANRTFSTVDSDGRNRTPLGASPGGPGVSMFITDWATDAPKADAAVTLTATTAPVGYVDYTIGVTNNGPSPLTSAAVVLTLPNTVTALAAPPPGCTSNARTITCTIGPLQVATATQRTIRATIGLLTIGQFTATATRTTGTPTDPRPTNDTATATCSALTSAGITC</sequence>
<feature type="signal peptide" evidence="2">
    <location>
        <begin position="1"/>
        <end position="34"/>
    </location>
</feature>
<dbReference type="Gene3D" id="2.120.10.30">
    <property type="entry name" value="TolB, C-terminal domain"/>
    <property type="match status" value="1"/>
</dbReference>
<dbReference type="EMBL" id="BSSD01000006">
    <property type="protein sequence ID" value="GLW93363.1"/>
    <property type="molecule type" value="Genomic_DNA"/>
</dbReference>
<protein>
    <recommendedName>
        <fullName evidence="3">DUF11 domain-containing protein</fullName>
    </recommendedName>
</protein>
<keyword evidence="2" id="KW-0732">Signal</keyword>
<dbReference type="Gene3D" id="2.120.10.60">
    <property type="entry name" value="Tricorn protease N-terminal domain"/>
    <property type="match status" value="1"/>
</dbReference>
<dbReference type="InterPro" id="IPR011042">
    <property type="entry name" value="6-blade_b-propeller_TolB-like"/>
</dbReference>
<dbReference type="AlphaFoldDB" id="A0A9W6VBW1"/>
<gene>
    <name evidence="4" type="ORF">Aglo03_41790</name>
</gene>
<dbReference type="Proteomes" id="UP001165042">
    <property type="component" value="Unassembled WGS sequence"/>
</dbReference>
<evidence type="ECO:0000313" key="5">
    <source>
        <dbReference type="Proteomes" id="UP001165042"/>
    </source>
</evidence>
<comment type="caution">
    <text evidence="4">The sequence shown here is derived from an EMBL/GenBank/DDBJ whole genome shotgun (WGS) entry which is preliminary data.</text>
</comment>
<comment type="similarity">
    <text evidence="1">Belongs to the TolB family.</text>
</comment>
<dbReference type="Pfam" id="PF01345">
    <property type="entry name" value="DUF11"/>
    <property type="match status" value="1"/>
</dbReference>
<evidence type="ECO:0000256" key="2">
    <source>
        <dbReference type="SAM" id="SignalP"/>
    </source>
</evidence>
<dbReference type="InterPro" id="IPR001434">
    <property type="entry name" value="OmcB-like_DUF11"/>
</dbReference>